<organism evidence="1 2">
    <name type="scientific">Oikopleura dioica</name>
    <name type="common">Tunicate</name>
    <dbReference type="NCBI Taxonomy" id="34765"/>
    <lineage>
        <taxon>Eukaryota</taxon>
        <taxon>Metazoa</taxon>
        <taxon>Chordata</taxon>
        <taxon>Tunicata</taxon>
        <taxon>Appendicularia</taxon>
        <taxon>Copelata</taxon>
        <taxon>Oikopleuridae</taxon>
        <taxon>Oikopleura</taxon>
    </lineage>
</organism>
<evidence type="ECO:0000313" key="1">
    <source>
        <dbReference type="EMBL" id="CBY22287.1"/>
    </source>
</evidence>
<reference evidence="1 2" key="1">
    <citation type="journal article" date="2010" name="Science">
        <title>Plasticity of animal genome architecture unmasked by rapid evolution of a pelagic tunicate.</title>
        <authorList>
            <person name="Denoeud F."/>
            <person name="Henriet S."/>
            <person name="Mungpakdee S."/>
            <person name="Aury J.M."/>
            <person name="Da Silva C."/>
            <person name="Brinkmann H."/>
            <person name="Mikhaleva J."/>
            <person name="Olsen L.C."/>
            <person name="Jubin C."/>
            <person name="Canestro C."/>
            <person name="Bouquet J.M."/>
            <person name="Danks G."/>
            <person name="Poulain J."/>
            <person name="Campsteijn C."/>
            <person name="Adamski M."/>
            <person name="Cross I."/>
            <person name="Yadetie F."/>
            <person name="Muffato M."/>
            <person name="Louis A."/>
            <person name="Butcher S."/>
            <person name="Tsagkogeorga G."/>
            <person name="Konrad A."/>
            <person name="Singh S."/>
            <person name="Jensen M.F."/>
            <person name="Cong E.H."/>
            <person name="Eikeseth-Otteraa H."/>
            <person name="Noel B."/>
            <person name="Anthouard V."/>
            <person name="Porcel B.M."/>
            <person name="Kachouri-Lafond R."/>
            <person name="Nishino A."/>
            <person name="Ugolini M."/>
            <person name="Chourrout P."/>
            <person name="Nishida H."/>
            <person name="Aasland R."/>
            <person name="Huzurbazar S."/>
            <person name="Westhof E."/>
            <person name="Delsuc F."/>
            <person name="Lehrach H."/>
            <person name="Reinhardt R."/>
            <person name="Weissenbach J."/>
            <person name="Roy S.W."/>
            <person name="Artiguenave F."/>
            <person name="Postlethwait J.H."/>
            <person name="Manak J.R."/>
            <person name="Thompson E.M."/>
            <person name="Jaillon O."/>
            <person name="Du Pasquier L."/>
            <person name="Boudinot P."/>
            <person name="Liberles D.A."/>
            <person name="Volff J.N."/>
            <person name="Philippe H."/>
            <person name="Lenhard B."/>
            <person name="Roest Crollius H."/>
            <person name="Wincker P."/>
            <person name="Chourrout D."/>
        </authorList>
    </citation>
    <scope>NUCLEOTIDE SEQUENCE [LARGE SCALE GENOMIC DNA]</scope>
</reference>
<dbReference type="AlphaFoldDB" id="E4WY43"/>
<name>E4WY43_OIKDI</name>
<evidence type="ECO:0000313" key="2">
    <source>
        <dbReference type="Proteomes" id="UP000001307"/>
    </source>
</evidence>
<dbReference type="InParanoid" id="E4WY43"/>
<protein>
    <submittedName>
        <fullName evidence="1">Uncharacterized protein</fullName>
    </submittedName>
</protein>
<gene>
    <name evidence="1" type="ORF">GSOID_T00011844001</name>
</gene>
<accession>E4WY43</accession>
<dbReference type="Proteomes" id="UP000001307">
    <property type="component" value="Unassembled WGS sequence"/>
</dbReference>
<dbReference type="OrthoDB" id="10290951at2759"/>
<sequence>MSRLFENIGHHTLFEESQTLGKIGFRVSGHSDARSQIPIHWKLTSLGDDRKGEITILPNIRDVYGDIGFKAFDRIIPTQISYSPATKMWSKHVEFHENFAVRFNATSGGSIFRDGMAEIKYNHAFGRLHAGVDLEIPLDRTIKSDISAQAKLDFDNYFVAANLPKIASTQVPEIKAGYEDKYFSAIVHSDDLKKFDFAVTKGTDANTLIGVKADLADNYKIGFEHVLSDSSELKLGVTNKDLLDIQYVKQFPGITATFAAQCSKFITTGQPQDVKVGLGLELDI</sequence>
<dbReference type="EMBL" id="FN653018">
    <property type="protein sequence ID" value="CBY22287.1"/>
    <property type="molecule type" value="Genomic_DNA"/>
</dbReference>
<keyword evidence="2" id="KW-1185">Reference proteome</keyword>
<proteinExistence type="predicted"/>